<reference evidence="2 3" key="2">
    <citation type="journal article" date="2017" name="Front. Plant Sci.">
        <title>Gene Classification and Mining of Molecular Markers Useful in Red Clover (Trifolium pratense) Breeding.</title>
        <authorList>
            <person name="Istvanek J."/>
            <person name="Dluhosova J."/>
            <person name="Dluhos P."/>
            <person name="Patkova L."/>
            <person name="Nedelnik J."/>
            <person name="Repkova J."/>
        </authorList>
    </citation>
    <scope>NUCLEOTIDE SEQUENCE [LARGE SCALE GENOMIC DNA]</scope>
    <source>
        <strain evidence="3">cv. Tatra</strain>
        <tissue evidence="2">Young leaves</tissue>
    </source>
</reference>
<dbReference type="AlphaFoldDB" id="A0A2K3N3D4"/>
<feature type="non-terminal residue" evidence="2">
    <location>
        <position position="1"/>
    </location>
</feature>
<evidence type="ECO:0000313" key="3">
    <source>
        <dbReference type="Proteomes" id="UP000236291"/>
    </source>
</evidence>
<organism evidence="2 3">
    <name type="scientific">Trifolium pratense</name>
    <name type="common">Red clover</name>
    <dbReference type="NCBI Taxonomy" id="57577"/>
    <lineage>
        <taxon>Eukaryota</taxon>
        <taxon>Viridiplantae</taxon>
        <taxon>Streptophyta</taxon>
        <taxon>Embryophyta</taxon>
        <taxon>Tracheophyta</taxon>
        <taxon>Spermatophyta</taxon>
        <taxon>Magnoliopsida</taxon>
        <taxon>eudicotyledons</taxon>
        <taxon>Gunneridae</taxon>
        <taxon>Pentapetalae</taxon>
        <taxon>rosids</taxon>
        <taxon>fabids</taxon>
        <taxon>Fabales</taxon>
        <taxon>Fabaceae</taxon>
        <taxon>Papilionoideae</taxon>
        <taxon>50 kb inversion clade</taxon>
        <taxon>NPAAA clade</taxon>
        <taxon>Hologalegina</taxon>
        <taxon>IRL clade</taxon>
        <taxon>Trifolieae</taxon>
        <taxon>Trifolium</taxon>
    </lineage>
</organism>
<dbReference type="EMBL" id="ASHM01015647">
    <property type="protein sequence ID" value="PNX97526.1"/>
    <property type="molecule type" value="Genomic_DNA"/>
</dbReference>
<evidence type="ECO:0000256" key="1">
    <source>
        <dbReference type="SAM" id="MobiDB-lite"/>
    </source>
</evidence>
<feature type="region of interest" description="Disordered" evidence="1">
    <location>
        <begin position="1"/>
        <end position="21"/>
    </location>
</feature>
<accession>A0A2K3N3D4</accession>
<comment type="caution">
    <text evidence="2">The sequence shown here is derived from an EMBL/GenBank/DDBJ whole genome shotgun (WGS) entry which is preliminary data.</text>
</comment>
<sequence length="92" mass="10175">DHGDTDPMPNNDHLRRSARPTHRPTHLFDYVCNLSTGSVLPSSPGISYPISHFHSCANLSASHSKFALSLTIDDEPVSYHQASMQEYVGLKL</sequence>
<evidence type="ECO:0000313" key="2">
    <source>
        <dbReference type="EMBL" id="PNX97526.1"/>
    </source>
</evidence>
<gene>
    <name evidence="2" type="ORF">L195_g020756</name>
</gene>
<name>A0A2K3N3D4_TRIPR</name>
<reference evidence="2 3" key="1">
    <citation type="journal article" date="2014" name="Am. J. Bot.">
        <title>Genome assembly and annotation for red clover (Trifolium pratense; Fabaceae).</title>
        <authorList>
            <person name="Istvanek J."/>
            <person name="Jaros M."/>
            <person name="Krenek A."/>
            <person name="Repkova J."/>
        </authorList>
    </citation>
    <scope>NUCLEOTIDE SEQUENCE [LARGE SCALE GENOMIC DNA]</scope>
    <source>
        <strain evidence="3">cv. Tatra</strain>
        <tissue evidence="2">Young leaves</tissue>
    </source>
</reference>
<protein>
    <submittedName>
        <fullName evidence="2">Uncharacterized protein</fullName>
    </submittedName>
</protein>
<dbReference type="Proteomes" id="UP000236291">
    <property type="component" value="Unassembled WGS sequence"/>
</dbReference>
<proteinExistence type="predicted"/>